<dbReference type="PANTHER" id="PTHR34098">
    <property type="entry name" value="F-BOX ONLY PROTEIN 47"/>
    <property type="match status" value="1"/>
</dbReference>
<dbReference type="EMBL" id="JBJKFK010001766">
    <property type="protein sequence ID" value="KAL3312283.1"/>
    <property type="molecule type" value="Genomic_DNA"/>
</dbReference>
<dbReference type="Pfam" id="PF24467">
    <property type="entry name" value="ARM_FBXO47"/>
    <property type="match status" value="1"/>
</dbReference>
<dbReference type="Proteomes" id="UP001626550">
    <property type="component" value="Unassembled WGS sequence"/>
</dbReference>
<dbReference type="InterPro" id="IPR056622">
    <property type="entry name" value="ARM_FBXO47"/>
</dbReference>
<proteinExistence type="predicted"/>
<gene>
    <name evidence="2" type="ORF">Ciccas_009126</name>
</gene>
<evidence type="ECO:0000259" key="1">
    <source>
        <dbReference type="Pfam" id="PF24467"/>
    </source>
</evidence>
<feature type="domain" description="FBXO47 ARM repeats region" evidence="1">
    <location>
        <begin position="3"/>
        <end position="159"/>
    </location>
</feature>
<evidence type="ECO:0000313" key="2">
    <source>
        <dbReference type="EMBL" id="KAL3312283.1"/>
    </source>
</evidence>
<organism evidence="2 3">
    <name type="scientific">Cichlidogyrus casuarinus</name>
    <dbReference type="NCBI Taxonomy" id="1844966"/>
    <lineage>
        <taxon>Eukaryota</taxon>
        <taxon>Metazoa</taxon>
        <taxon>Spiralia</taxon>
        <taxon>Lophotrochozoa</taxon>
        <taxon>Platyhelminthes</taxon>
        <taxon>Monogenea</taxon>
        <taxon>Monopisthocotylea</taxon>
        <taxon>Dactylogyridea</taxon>
        <taxon>Ancyrocephalidae</taxon>
        <taxon>Cichlidogyrus</taxon>
    </lineage>
</organism>
<keyword evidence="3" id="KW-1185">Reference proteome</keyword>
<dbReference type="PANTHER" id="PTHR34098:SF1">
    <property type="entry name" value="F-BOX ONLY PROTEIN 47"/>
    <property type="match status" value="1"/>
</dbReference>
<accession>A0ABD2PYW7</accession>
<dbReference type="InterPro" id="IPR038946">
    <property type="entry name" value="FBXO47"/>
</dbReference>
<name>A0ABD2PYW7_9PLAT</name>
<protein>
    <recommendedName>
        <fullName evidence="1">FBXO47 ARM repeats region domain-containing protein</fullName>
    </recommendedName>
</protein>
<sequence length="238" mass="27538">MYAILHQLKKEEQARLLFILYGPLHRGKLIWNMICENTAADFDQLKHCFGEFGAMLSFLTIKGTEGNFLCHGTRAKNHAMQVFDWMISEPADWLVENIACVIYAAGWDFMKTFLVFKAINLEIGEIVALLTSLCLLLVKIKEDVSRLLDLMRCVLDTMNKDKRYLLIDQLSSSFNYVFLDMQPELNDRQSEFLFVLEAQASFLRALLVGLFDEKPLSPILAAKRPRNDRELRPLKQRK</sequence>
<reference evidence="2 3" key="1">
    <citation type="submission" date="2024-11" db="EMBL/GenBank/DDBJ databases">
        <title>Adaptive evolution of stress response genes in parasites aligns with host niche diversity.</title>
        <authorList>
            <person name="Hahn C."/>
            <person name="Resl P."/>
        </authorList>
    </citation>
    <scope>NUCLEOTIDE SEQUENCE [LARGE SCALE GENOMIC DNA]</scope>
    <source>
        <strain evidence="2">EGGRZ-B1_66</strain>
        <tissue evidence="2">Body</tissue>
    </source>
</reference>
<evidence type="ECO:0000313" key="3">
    <source>
        <dbReference type="Proteomes" id="UP001626550"/>
    </source>
</evidence>
<dbReference type="AlphaFoldDB" id="A0ABD2PYW7"/>
<comment type="caution">
    <text evidence="2">The sequence shown here is derived from an EMBL/GenBank/DDBJ whole genome shotgun (WGS) entry which is preliminary data.</text>
</comment>